<dbReference type="Pfam" id="PF22788">
    <property type="entry name" value="COP9_hel_rpt"/>
    <property type="match status" value="1"/>
</dbReference>
<comment type="subcellular location">
    <subcellularLocation>
        <location evidence="2">Cytoplasm</location>
    </subcellularLocation>
    <subcellularLocation>
        <location evidence="1">Nucleus</location>
    </subcellularLocation>
</comment>
<dbReference type="InterPro" id="IPR000717">
    <property type="entry name" value="PCI_dom"/>
</dbReference>
<dbReference type="AlphaFoldDB" id="A0A6G1GU29"/>
<keyword evidence="5" id="KW-0963">Cytoplasm</keyword>
<dbReference type="GO" id="GO:0006511">
    <property type="term" value="P:ubiquitin-dependent protein catabolic process"/>
    <property type="evidence" value="ECO:0007669"/>
    <property type="project" value="TreeGrafter"/>
</dbReference>
<evidence type="ECO:0000256" key="7">
    <source>
        <dbReference type="ARBA" id="ARBA00023242"/>
    </source>
</evidence>
<dbReference type="PANTHER" id="PTHR10758:SF1">
    <property type="entry name" value="COP9 SIGNALOSOME COMPLEX SUBUNIT 3"/>
    <property type="match status" value="1"/>
</dbReference>
<evidence type="ECO:0000256" key="4">
    <source>
        <dbReference type="ARBA" id="ARBA00014878"/>
    </source>
</evidence>
<protein>
    <recommendedName>
        <fullName evidence="4">COP9 signalosome complex subunit 3</fullName>
    </recommendedName>
</protein>
<dbReference type="InterPro" id="IPR050756">
    <property type="entry name" value="CSN3"/>
</dbReference>
<evidence type="ECO:0000256" key="3">
    <source>
        <dbReference type="ARBA" id="ARBA00007084"/>
    </source>
</evidence>
<dbReference type="PANTHER" id="PTHR10758">
    <property type="entry name" value="26S PROTEASOME NON-ATPASE REGULATORY SUBUNIT 3/COP9 SIGNALOSOME COMPLEX SUBUNIT 3"/>
    <property type="match status" value="1"/>
</dbReference>
<evidence type="ECO:0000259" key="9">
    <source>
        <dbReference type="PROSITE" id="PS50250"/>
    </source>
</evidence>
<proteinExistence type="inferred from homology"/>
<gene>
    <name evidence="10" type="ORF">K402DRAFT_336666</name>
</gene>
<comment type="similarity">
    <text evidence="3">Belongs to the CSN3 family.</text>
</comment>
<dbReference type="InterPro" id="IPR055089">
    <property type="entry name" value="COP9_N"/>
</dbReference>
<dbReference type="Proteomes" id="UP000800041">
    <property type="component" value="Unassembled WGS sequence"/>
</dbReference>
<evidence type="ECO:0000256" key="6">
    <source>
        <dbReference type="ARBA" id="ARBA00022790"/>
    </source>
</evidence>
<dbReference type="EMBL" id="ML977168">
    <property type="protein sequence ID" value="KAF1984461.1"/>
    <property type="molecule type" value="Genomic_DNA"/>
</dbReference>
<sequence length="477" mass="52652">MAPKAFVLADSEDGLLDRLDPGINTVPYLLTLNAVIQSSFNLRSKKVPAALQPDGRIWARILDFTSSFDKYQIRYVPGEMRQLMDLTIHIGRCLGDMAQVVIFPLQAAMHRIDDTVGTFTSLHLDYVRLIHETGMYSEALSIVSQPIHSFPPLPLKAADREFGADGRTFWSNFASSRDYILQTGLSDKIKPADVYEYFLLAGMVYLALEDYKNASLNFEHVITAPNIGSPHVFMLEAYQKWLLCQCLANGHSPAAPSTTNSTALKHLQNAAKPYTALASIFKSGDRARLFAEIDVGQSVWTNDGNWGLVDQLARHLDRFHILNLQKCYSALPLSFVAHGLNRSSSDTKRFIEMLISTNQLNAETQMPPNTSASEPVLRLYPETRISGPLARTELQQLEALKAQTGRTEKIAGFVRAANLRASVTKEYLQFEAKAKKDEASGRGGPSNMADVLPGGGPPMDGFGHAVDDDDEDLMADG</sequence>
<evidence type="ECO:0000256" key="8">
    <source>
        <dbReference type="SAM" id="MobiDB-lite"/>
    </source>
</evidence>
<keyword evidence="6" id="KW-0736">Signalosome</keyword>
<keyword evidence="11" id="KW-1185">Reference proteome</keyword>
<name>A0A6G1GU29_9PEZI</name>
<organism evidence="10 11">
    <name type="scientific">Aulographum hederae CBS 113979</name>
    <dbReference type="NCBI Taxonomy" id="1176131"/>
    <lineage>
        <taxon>Eukaryota</taxon>
        <taxon>Fungi</taxon>
        <taxon>Dikarya</taxon>
        <taxon>Ascomycota</taxon>
        <taxon>Pezizomycotina</taxon>
        <taxon>Dothideomycetes</taxon>
        <taxon>Pleosporomycetidae</taxon>
        <taxon>Aulographales</taxon>
        <taxon>Aulographaceae</taxon>
    </lineage>
</organism>
<accession>A0A6G1GU29</accession>
<dbReference type="GO" id="GO:0005737">
    <property type="term" value="C:cytoplasm"/>
    <property type="evidence" value="ECO:0007669"/>
    <property type="project" value="UniProtKB-SubCell"/>
</dbReference>
<evidence type="ECO:0000256" key="1">
    <source>
        <dbReference type="ARBA" id="ARBA00004123"/>
    </source>
</evidence>
<dbReference type="GO" id="GO:0008180">
    <property type="term" value="C:COP9 signalosome"/>
    <property type="evidence" value="ECO:0007669"/>
    <property type="project" value="UniProtKB-KW"/>
</dbReference>
<feature type="compositionally biased region" description="Acidic residues" evidence="8">
    <location>
        <begin position="467"/>
        <end position="477"/>
    </location>
</feature>
<feature type="region of interest" description="Disordered" evidence="8">
    <location>
        <begin position="434"/>
        <end position="477"/>
    </location>
</feature>
<dbReference type="OrthoDB" id="29061at2759"/>
<keyword evidence="7" id="KW-0539">Nucleus</keyword>
<dbReference type="PROSITE" id="PS50250">
    <property type="entry name" value="PCI"/>
    <property type="match status" value="1"/>
</dbReference>
<evidence type="ECO:0000256" key="5">
    <source>
        <dbReference type="ARBA" id="ARBA00022490"/>
    </source>
</evidence>
<evidence type="ECO:0000313" key="11">
    <source>
        <dbReference type="Proteomes" id="UP000800041"/>
    </source>
</evidence>
<reference evidence="10" key="1">
    <citation type="journal article" date="2020" name="Stud. Mycol.">
        <title>101 Dothideomycetes genomes: a test case for predicting lifestyles and emergence of pathogens.</title>
        <authorList>
            <person name="Haridas S."/>
            <person name="Albert R."/>
            <person name="Binder M."/>
            <person name="Bloem J."/>
            <person name="Labutti K."/>
            <person name="Salamov A."/>
            <person name="Andreopoulos B."/>
            <person name="Baker S."/>
            <person name="Barry K."/>
            <person name="Bills G."/>
            <person name="Bluhm B."/>
            <person name="Cannon C."/>
            <person name="Castanera R."/>
            <person name="Culley D."/>
            <person name="Daum C."/>
            <person name="Ezra D."/>
            <person name="Gonzalez J."/>
            <person name="Henrissat B."/>
            <person name="Kuo A."/>
            <person name="Liang C."/>
            <person name="Lipzen A."/>
            <person name="Lutzoni F."/>
            <person name="Magnuson J."/>
            <person name="Mondo S."/>
            <person name="Nolan M."/>
            <person name="Ohm R."/>
            <person name="Pangilinan J."/>
            <person name="Park H.-J."/>
            <person name="Ramirez L."/>
            <person name="Alfaro M."/>
            <person name="Sun H."/>
            <person name="Tritt A."/>
            <person name="Yoshinaga Y."/>
            <person name="Zwiers L.-H."/>
            <person name="Turgeon B."/>
            <person name="Goodwin S."/>
            <person name="Spatafora J."/>
            <person name="Crous P."/>
            <person name="Grigoriev I."/>
        </authorList>
    </citation>
    <scope>NUCLEOTIDE SEQUENCE</scope>
    <source>
        <strain evidence="10">CBS 113979</strain>
    </source>
</reference>
<feature type="domain" description="PCI" evidence="9">
    <location>
        <begin position="210"/>
        <end position="378"/>
    </location>
</feature>
<evidence type="ECO:0000256" key="2">
    <source>
        <dbReference type="ARBA" id="ARBA00004496"/>
    </source>
</evidence>
<evidence type="ECO:0000313" key="10">
    <source>
        <dbReference type="EMBL" id="KAF1984461.1"/>
    </source>
</evidence>